<organism evidence="1 2">
    <name type="scientific">Leucogyrophana mollusca</name>
    <dbReference type="NCBI Taxonomy" id="85980"/>
    <lineage>
        <taxon>Eukaryota</taxon>
        <taxon>Fungi</taxon>
        <taxon>Dikarya</taxon>
        <taxon>Basidiomycota</taxon>
        <taxon>Agaricomycotina</taxon>
        <taxon>Agaricomycetes</taxon>
        <taxon>Agaricomycetidae</taxon>
        <taxon>Boletales</taxon>
        <taxon>Boletales incertae sedis</taxon>
        <taxon>Leucogyrophana</taxon>
    </lineage>
</organism>
<reference evidence="1" key="1">
    <citation type="journal article" date="2021" name="New Phytol.">
        <title>Evolutionary innovations through gain and loss of genes in the ectomycorrhizal Boletales.</title>
        <authorList>
            <person name="Wu G."/>
            <person name="Miyauchi S."/>
            <person name="Morin E."/>
            <person name="Kuo A."/>
            <person name="Drula E."/>
            <person name="Varga T."/>
            <person name="Kohler A."/>
            <person name="Feng B."/>
            <person name="Cao Y."/>
            <person name="Lipzen A."/>
            <person name="Daum C."/>
            <person name="Hundley H."/>
            <person name="Pangilinan J."/>
            <person name="Johnson J."/>
            <person name="Barry K."/>
            <person name="LaButti K."/>
            <person name="Ng V."/>
            <person name="Ahrendt S."/>
            <person name="Min B."/>
            <person name="Choi I.G."/>
            <person name="Park H."/>
            <person name="Plett J.M."/>
            <person name="Magnuson J."/>
            <person name="Spatafora J.W."/>
            <person name="Nagy L.G."/>
            <person name="Henrissat B."/>
            <person name="Grigoriev I.V."/>
            <person name="Yang Z.L."/>
            <person name="Xu J."/>
            <person name="Martin F.M."/>
        </authorList>
    </citation>
    <scope>NUCLEOTIDE SEQUENCE</scope>
    <source>
        <strain evidence="1">KUC20120723A-06</strain>
    </source>
</reference>
<sequence length="330" mass="37254">MPPPCSRNLSTRTVLTTVLQCFAIILTLFRVWYRVSIRRFWWDDSWAAMASLCGTICLVSDWMHVTARTRDISVIGCWVYFFAFASVVWAVRMSILYSLARLIYPEKRSRRIVLSVAALFVILWGGIITERAYICGSSLRWYNSGKQTCCNLPASMDIYELATDVVSDIILVAWPLRILWNIKLPSNSQRRMILSIFSSTIVVSLVSLFRAVCRLMQFGSLVLTASELEVAFCLIVCNLLVVVTYFYRFYKRNRAHETSGDSDATTSDSDDYMYPMTTQYLTTVDLEHLGEYETTTSQSKTKSSCAEGHPLAAVPPGPADSNPMGPPPNT</sequence>
<keyword evidence="2" id="KW-1185">Reference proteome</keyword>
<evidence type="ECO:0000313" key="1">
    <source>
        <dbReference type="EMBL" id="KAH7924623.1"/>
    </source>
</evidence>
<gene>
    <name evidence="1" type="ORF">BV22DRAFT_1012917</name>
</gene>
<comment type="caution">
    <text evidence="1">The sequence shown here is derived from an EMBL/GenBank/DDBJ whole genome shotgun (WGS) entry which is preliminary data.</text>
</comment>
<name>A0ACB8BJA8_9AGAM</name>
<dbReference type="EMBL" id="MU266420">
    <property type="protein sequence ID" value="KAH7924623.1"/>
    <property type="molecule type" value="Genomic_DNA"/>
</dbReference>
<accession>A0ACB8BJA8</accession>
<dbReference type="Proteomes" id="UP000790709">
    <property type="component" value="Unassembled WGS sequence"/>
</dbReference>
<protein>
    <submittedName>
        <fullName evidence="1">Uncharacterized protein</fullName>
    </submittedName>
</protein>
<evidence type="ECO:0000313" key="2">
    <source>
        <dbReference type="Proteomes" id="UP000790709"/>
    </source>
</evidence>
<proteinExistence type="predicted"/>